<dbReference type="EMBL" id="BMGG01000004">
    <property type="protein sequence ID" value="GGC67495.1"/>
    <property type="molecule type" value="Genomic_DNA"/>
</dbReference>
<protein>
    <submittedName>
        <fullName evidence="5">3'(2'),5'-bisphosphate nucleotidase CysQ</fullName>
    </submittedName>
</protein>
<evidence type="ECO:0000313" key="5">
    <source>
        <dbReference type="EMBL" id="GGC67495.1"/>
    </source>
</evidence>
<dbReference type="Gene3D" id="3.40.190.80">
    <property type="match status" value="1"/>
</dbReference>
<comment type="similarity">
    <text evidence="1">Belongs to the inositol monophosphatase superfamily.</text>
</comment>
<dbReference type="GO" id="GO:0008934">
    <property type="term" value="F:inositol monophosphate 1-phosphatase activity"/>
    <property type="evidence" value="ECO:0007669"/>
    <property type="project" value="TreeGrafter"/>
</dbReference>
<reference evidence="5" key="1">
    <citation type="journal article" date="2014" name="Int. J. Syst. Evol. Microbiol.">
        <title>Complete genome sequence of Corynebacterium casei LMG S-19264T (=DSM 44701T), isolated from a smear-ripened cheese.</title>
        <authorList>
            <consortium name="US DOE Joint Genome Institute (JGI-PGF)"/>
            <person name="Walter F."/>
            <person name="Albersmeier A."/>
            <person name="Kalinowski J."/>
            <person name="Ruckert C."/>
        </authorList>
    </citation>
    <scope>NUCLEOTIDE SEQUENCE</scope>
    <source>
        <strain evidence="5">CGMCC 1.12919</strain>
    </source>
</reference>
<accession>A0A916UCN2</accession>
<evidence type="ECO:0000256" key="1">
    <source>
        <dbReference type="ARBA" id="ARBA00009759"/>
    </source>
</evidence>
<dbReference type="GO" id="GO:0006020">
    <property type="term" value="P:inositol metabolic process"/>
    <property type="evidence" value="ECO:0007669"/>
    <property type="project" value="TreeGrafter"/>
</dbReference>
<dbReference type="GO" id="GO:0007165">
    <property type="term" value="P:signal transduction"/>
    <property type="evidence" value="ECO:0007669"/>
    <property type="project" value="TreeGrafter"/>
</dbReference>
<dbReference type="PANTHER" id="PTHR20854">
    <property type="entry name" value="INOSITOL MONOPHOSPHATASE"/>
    <property type="match status" value="1"/>
</dbReference>
<feature type="binding site" evidence="4">
    <location>
        <position position="222"/>
    </location>
    <ligand>
        <name>Mg(2+)</name>
        <dbReference type="ChEBI" id="CHEBI:18420"/>
        <label>1</label>
        <note>catalytic</note>
    </ligand>
</feature>
<evidence type="ECO:0000313" key="6">
    <source>
        <dbReference type="Proteomes" id="UP000637002"/>
    </source>
</evidence>
<dbReference type="SUPFAM" id="SSF56655">
    <property type="entry name" value="Carbohydrate phosphatase"/>
    <property type="match status" value="1"/>
</dbReference>
<feature type="binding site" evidence="4">
    <location>
        <position position="84"/>
    </location>
    <ligand>
        <name>Mg(2+)</name>
        <dbReference type="ChEBI" id="CHEBI:18420"/>
        <label>1</label>
        <note>catalytic</note>
    </ligand>
</feature>
<proteinExistence type="inferred from homology"/>
<evidence type="ECO:0000256" key="4">
    <source>
        <dbReference type="PIRSR" id="PIRSR600760-2"/>
    </source>
</evidence>
<dbReference type="InterPro" id="IPR000760">
    <property type="entry name" value="Inositol_monophosphatase-like"/>
</dbReference>
<feature type="binding site" evidence="4">
    <location>
        <position position="104"/>
    </location>
    <ligand>
        <name>Mg(2+)</name>
        <dbReference type="ChEBI" id="CHEBI:18420"/>
        <label>1</label>
        <note>catalytic</note>
    </ligand>
</feature>
<gene>
    <name evidence="5" type="ORF">GCM10010994_27630</name>
</gene>
<dbReference type="PRINTS" id="PR00377">
    <property type="entry name" value="IMPHPHTASES"/>
</dbReference>
<dbReference type="InterPro" id="IPR020550">
    <property type="entry name" value="Inositol_monophosphatase_CS"/>
</dbReference>
<comment type="caution">
    <text evidence="5">The sequence shown here is derived from an EMBL/GenBank/DDBJ whole genome shotgun (WGS) entry which is preliminary data.</text>
</comment>
<dbReference type="Gene3D" id="3.30.540.10">
    <property type="entry name" value="Fructose-1,6-Bisphosphatase, subunit A, domain 1"/>
    <property type="match status" value="1"/>
</dbReference>
<dbReference type="GO" id="GO:0046854">
    <property type="term" value="P:phosphatidylinositol phosphate biosynthetic process"/>
    <property type="evidence" value="ECO:0007669"/>
    <property type="project" value="InterPro"/>
</dbReference>
<keyword evidence="6" id="KW-1185">Reference proteome</keyword>
<name>A0A916UCN2_9HYPH</name>
<keyword evidence="2 4" id="KW-0479">Metal-binding</keyword>
<sequence length="285" mass="29987">MRSSIPAFASDTLDLNHTVRGLLHRAAREAAAIALADFRPGAETSARVRTKHGGSPVSDADLAVDRYLRQVLSQGLPQAGWLSEESADDRARLDERLCWVVDPIDGTRAFIAGERSWTICIALVADGRPVVGVVYAPALDLFYEASEGEGALLNGQAIAASTREQLAGARVAGPKGLLDMVEREAGTLVRLPRIPSLALRLARVGEGEVDAGLVSASASDWDIAAADLIIHEAGGRLSTLEGRRPIYNLHAPEHEVLVASGTALHAGTLATLNAAMGRGAAGRKN</sequence>
<evidence type="ECO:0000256" key="3">
    <source>
        <dbReference type="ARBA" id="ARBA00022842"/>
    </source>
</evidence>
<feature type="binding site" evidence="4">
    <location>
        <position position="105"/>
    </location>
    <ligand>
        <name>Mg(2+)</name>
        <dbReference type="ChEBI" id="CHEBI:18420"/>
        <label>1</label>
        <note>catalytic</note>
    </ligand>
</feature>
<feature type="binding site" evidence="4">
    <location>
        <position position="102"/>
    </location>
    <ligand>
        <name>Mg(2+)</name>
        <dbReference type="ChEBI" id="CHEBI:18420"/>
        <label>1</label>
        <note>catalytic</note>
    </ligand>
</feature>
<keyword evidence="3 4" id="KW-0460">Magnesium</keyword>
<dbReference type="Pfam" id="PF00459">
    <property type="entry name" value="Inositol_P"/>
    <property type="match status" value="1"/>
</dbReference>
<dbReference type="GO" id="GO:0046872">
    <property type="term" value="F:metal ion binding"/>
    <property type="evidence" value="ECO:0007669"/>
    <property type="project" value="UniProtKB-KW"/>
</dbReference>
<dbReference type="Proteomes" id="UP000637002">
    <property type="component" value="Unassembled WGS sequence"/>
</dbReference>
<dbReference type="AlphaFoldDB" id="A0A916UCN2"/>
<evidence type="ECO:0000256" key="2">
    <source>
        <dbReference type="ARBA" id="ARBA00022723"/>
    </source>
</evidence>
<reference evidence="5" key="2">
    <citation type="submission" date="2020-09" db="EMBL/GenBank/DDBJ databases">
        <authorList>
            <person name="Sun Q."/>
            <person name="Zhou Y."/>
        </authorList>
    </citation>
    <scope>NUCLEOTIDE SEQUENCE</scope>
    <source>
        <strain evidence="5">CGMCC 1.12919</strain>
    </source>
</reference>
<dbReference type="RefSeq" id="WP_244641965.1">
    <property type="nucleotide sequence ID" value="NZ_BMGG01000004.1"/>
</dbReference>
<organism evidence="5 6">
    <name type="scientific">Chelatococcus reniformis</name>
    <dbReference type="NCBI Taxonomy" id="1494448"/>
    <lineage>
        <taxon>Bacteria</taxon>
        <taxon>Pseudomonadati</taxon>
        <taxon>Pseudomonadota</taxon>
        <taxon>Alphaproteobacteria</taxon>
        <taxon>Hyphomicrobiales</taxon>
        <taxon>Chelatococcaceae</taxon>
        <taxon>Chelatococcus</taxon>
    </lineage>
</organism>
<dbReference type="CDD" id="cd01638">
    <property type="entry name" value="CysQ"/>
    <property type="match status" value="1"/>
</dbReference>
<dbReference type="PROSITE" id="PS00630">
    <property type="entry name" value="IMP_2"/>
    <property type="match status" value="1"/>
</dbReference>
<comment type="cofactor">
    <cofactor evidence="4">
        <name>Mg(2+)</name>
        <dbReference type="ChEBI" id="CHEBI:18420"/>
    </cofactor>
</comment>
<dbReference type="PANTHER" id="PTHR20854:SF4">
    <property type="entry name" value="INOSITOL-1-MONOPHOSPHATASE-RELATED"/>
    <property type="match status" value="1"/>
</dbReference>